<dbReference type="AlphaFoldDB" id="A0A120FLC4"/>
<feature type="signal peptide" evidence="1">
    <location>
        <begin position="1"/>
        <end position="22"/>
    </location>
</feature>
<dbReference type="RefSeq" id="WP_066510120.1">
    <property type="nucleotide sequence ID" value="NZ_LNCU01000086.1"/>
</dbReference>
<evidence type="ECO:0000313" key="3">
    <source>
        <dbReference type="Proteomes" id="UP000057737"/>
    </source>
</evidence>
<dbReference type="OrthoDB" id="7862753at2"/>
<evidence type="ECO:0008006" key="4">
    <source>
        <dbReference type="Google" id="ProtNLM"/>
    </source>
</evidence>
<name>A0A120FLC4_9BRAD</name>
<keyword evidence="1" id="KW-0732">Signal</keyword>
<dbReference type="EMBL" id="LNCU01000086">
    <property type="protein sequence ID" value="KWV51979.1"/>
    <property type="molecule type" value="Genomic_DNA"/>
</dbReference>
<evidence type="ECO:0000313" key="2">
    <source>
        <dbReference type="EMBL" id="KWV51979.1"/>
    </source>
</evidence>
<dbReference type="Proteomes" id="UP000057737">
    <property type="component" value="Unassembled WGS sequence"/>
</dbReference>
<keyword evidence="3" id="KW-1185">Reference proteome</keyword>
<gene>
    <name evidence="2" type="ORF">AS156_11190</name>
</gene>
<sequence>MKAFLFAAALAALALGTTASSAADFTPDEIAKLPQDAVAAIKQDCADKWGNNFEMRIYCEDKQYEALQHVIARGEIKPNG</sequence>
<proteinExistence type="predicted"/>
<reference evidence="2 3" key="1">
    <citation type="submission" date="2015-11" db="EMBL/GenBank/DDBJ databases">
        <title>Draft Genome Sequence of the Strain BR 10303 (Bradyrhizobium sp.) isolated from nodules of Centrolobium paraense.</title>
        <authorList>
            <person name="Zelli J.E."/>
            <person name="Simoes-Araujo J.L."/>
            <person name="Barauna A.C."/>
            <person name="Silva K."/>
        </authorList>
    </citation>
    <scope>NUCLEOTIDE SEQUENCE [LARGE SCALE GENOMIC DNA]</scope>
    <source>
        <strain evidence="2 3">BR 10303</strain>
    </source>
</reference>
<feature type="chain" id="PRO_5007165419" description="PepSY domain-containing protein" evidence="1">
    <location>
        <begin position="23"/>
        <end position="80"/>
    </location>
</feature>
<protein>
    <recommendedName>
        <fullName evidence="4">PepSY domain-containing protein</fullName>
    </recommendedName>
</protein>
<evidence type="ECO:0000256" key="1">
    <source>
        <dbReference type="SAM" id="SignalP"/>
    </source>
</evidence>
<comment type="caution">
    <text evidence="2">The sequence shown here is derived from an EMBL/GenBank/DDBJ whole genome shotgun (WGS) entry which is preliminary data.</text>
</comment>
<accession>A0A120FLC4</accession>
<organism evidence="2 3">
    <name type="scientific">Bradyrhizobium macuxiense</name>
    <dbReference type="NCBI Taxonomy" id="1755647"/>
    <lineage>
        <taxon>Bacteria</taxon>
        <taxon>Pseudomonadati</taxon>
        <taxon>Pseudomonadota</taxon>
        <taxon>Alphaproteobacteria</taxon>
        <taxon>Hyphomicrobiales</taxon>
        <taxon>Nitrobacteraceae</taxon>
        <taxon>Bradyrhizobium</taxon>
    </lineage>
</organism>